<dbReference type="KEGG" id="tnl:113497412"/>
<keyword evidence="6" id="KW-0206">Cytoskeleton</keyword>
<dbReference type="Proteomes" id="UP000322000">
    <property type="component" value="Chromosome 9"/>
</dbReference>
<dbReference type="InterPro" id="IPR001680">
    <property type="entry name" value="WD40_rpt"/>
</dbReference>
<evidence type="ECO:0000313" key="12">
    <source>
        <dbReference type="RefSeq" id="XP_026732758.1"/>
    </source>
</evidence>
<evidence type="ECO:0000256" key="5">
    <source>
        <dbReference type="ARBA" id="ARBA00023054"/>
    </source>
</evidence>
<dbReference type="Gene3D" id="2.130.10.10">
    <property type="entry name" value="YVTN repeat-like/Quinoprotein amine dehydrogenase"/>
    <property type="match status" value="3"/>
</dbReference>
<feature type="compositionally biased region" description="Acidic residues" evidence="10">
    <location>
        <begin position="29"/>
        <end position="46"/>
    </location>
</feature>
<accession>A0A7E5VWN9</accession>
<evidence type="ECO:0000256" key="6">
    <source>
        <dbReference type="ARBA" id="ARBA00023212"/>
    </source>
</evidence>
<dbReference type="RefSeq" id="XP_026732758.1">
    <property type="nucleotide sequence ID" value="XM_026876957.1"/>
</dbReference>
<feature type="compositionally biased region" description="Acidic residues" evidence="10">
    <location>
        <begin position="1"/>
        <end position="15"/>
    </location>
</feature>
<evidence type="ECO:0000256" key="8">
    <source>
        <dbReference type="PROSITE-ProRule" id="PRU00221"/>
    </source>
</evidence>
<feature type="region of interest" description="Disordered" evidence="10">
    <location>
        <begin position="1422"/>
        <end position="1463"/>
    </location>
</feature>
<organism evidence="11 12">
    <name type="scientific">Trichoplusia ni</name>
    <name type="common">Cabbage looper</name>
    <dbReference type="NCBI Taxonomy" id="7111"/>
    <lineage>
        <taxon>Eukaryota</taxon>
        <taxon>Metazoa</taxon>
        <taxon>Ecdysozoa</taxon>
        <taxon>Arthropoda</taxon>
        <taxon>Hexapoda</taxon>
        <taxon>Insecta</taxon>
        <taxon>Pterygota</taxon>
        <taxon>Neoptera</taxon>
        <taxon>Endopterygota</taxon>
        <taxon>Lepidoptera</taxon>
        <taxon>Glossata</taxon>
        <taxon>Ditrysia</taxon>
        <taxon>Noctuoidea</taxon>
        <taxon>Noctuidae</taxon>
        <taxon>Plusiinae</taxon>
        <taxon>Trichoplusia</taxon>
    </lineage>
</organism>
<dbReference type="GO" id="GO:0003341">
    <property type="term" value="P:cilium movement"/>
    <property type="evidence" value="ECO:0007669"/>
    <property type="project" value="UniProtKB-ARBA"/>
</dbReference>
<feature type="region of interest" description="Disordered" evidence="10">
    <location>
        <begin position="1"/>
        <end position="46"/>
    </location>
</feature>
<evidence type="ECO:0000313" key="11">
    <source>
        <dbReference type="Proteomes" id="UP000322000"/>
    </source>
</evidence>
<dbReference type="PANTHER" id="PTHR14885">
    <property type="entry name" value="CILIA- AND FLAGELLA-ASSOCIATED PROTEIN 43-RELATED"/>
    <property type="match status" value="1"/>
</dbReference>
<reference evidence="12" key="1">
    <citation type="submission" date="2025-08" db="UniProtKB">
        <authorList>
            <consortium name="RefSeq"/>
        </authorList>
    </citation>
    <scope>IDENTIFICATION</scope>
</reference>
<dbReference type="InterPro" id="IPR036322">
    <property type="entry name" value="WD40_repeat_dom_sf"/>
</dbReference>
<evidence type="ECO:0000256" key="1">
    <source>
        <dbReference type="ARBA" id="ARBA00004430"/>
    </source>
</evidence>
<feature type="coiled-coil region" evidence="9">
    <location>
        <begin position="1575"/>
        <end position="1630"/>
    </location>
</feature>
<dbReference type="PROSITE" id="PS50082">
    <property type="entry name" value="WD_REPEATS_2"/>
    <property type="match status" value="1"/>
</dbReference>
<feature type="repeat" description="WD" evidence="8">
    <location>
        <begin position="524"/>
        <end position="558"/>
    </location>
</feature>
<name>A0A7E5VWN9_TRINI</name>
<keyword evidence="3 8" id="KW-0853">WD repeat</keyword>
<keyword evidence="11" id="KW-1185">Reference proteome</keyword>
<dbReference type="SUPFAM" id="SSF50978">
    <property type="entry name" value="WD40 repeat-like"/>
    <property type="match status" value="2"/>
</dbReference>
<keyword evidence="5 9" id="KW-0175">Coiled coil</keyword>
<dbReference type="GeneID" id="113497412"/>
<feature type="region of interest" description="Disordered" evidence="10">
    <location>
        <begin position="2029"/>
        <end position="2078"/>
    </location>
</feature>
<feature type="compositionally biased region" description="Basic and acidic residues" evidence="10">
    <location>
        <begin position="2029"/>
        <end position="2042"/>
    </location>
</feature>
<feature type="coiled-coil region" evidence="9">
    <location>
        <begin position="1730"/>
        <end position="1757"/>
    </location>
</feature>
<dbReference type="Pfam" id="PF00400">
    <property type="entry name" value="WD40"/>
    <property type="match status" value="2"/>
</dbReference>
<feature type="region of interest" description="Disordered" evidence="10">
    <location>
        <begin position="2086"/>
        <end position="2105"/>
    </location>
</feature>
<evidence type="ECO:0000256" key="4">
    <source>
        <dbReference type="ARBA" id="ARBA00022737"/>
    </source>
</evidence>
<feature type="coiled-coil region" evidence="9">
    <location>
        <begin position="1298"/>
        <end position="1325"/>
    </location>
</feature>
<evidence type="ECO:0000256" key="9">
    <source>
        <dbReference type="SAM" id="Coils"/>
    </source>
</evidence>
<dbReference type="PANTHER" id="PTHR14885:SF3">
    <property type="entry name" value="CILIA- AND FLAGELLA-ASSOCIATED PROTEIN 44"/>
    <property type="match status" value="1"/>
</dbReference>
<proteinExistence type="predicted"/>
<evidence type="ECO:0000256" key="7">
    <source>
        <dbReference type="ARBA" id="ARBA00023273"/>
    </source>
</evidence>
<sequence length="2105" mass="241992">MADDDPDFDGDDQDEGNQNAEPDQRGLEDIPEDAEGEHVEEESILSEYDPDDFISGAVTSPHSTIPEDMFDFEFSYGYNCHKYFNLCACDDLVVCWAAGSIISFLDVNTRQIWFRRSSTGGSVGSIASYRKDPNYRIAIAEDREGDIAPIIILYTWPQMEIDAVLRDGTTNAYSILDFSPDGELLASVGRDPDYNLTIWNWKRHKILLRTSAFTYDVNTVMFSPYCEGQLTTAGAAHIKFWKMAQTFTGLKLKGELGRFGKTEICDVLGVYPMPDEKVLSGCEWGNILVWEAGLVKLEVTQKGRKVCHSAPIIQFMLSPAGDEVTTIARDGCVRSWYWDSVDQADPPEDDPFVELNPVAETCVPGCQIMCLKHQKDMFWYTQDGNGGIWVVELDIDKIECNHRKVVTCHAGGIVAMVAMRTHPILITTGVDGALHAYNTNTHALLARYVFPTAVTCLLYPPPEVDETSRIIILGFADGIMRTLLLYPDRLLAQATMIDIRVHSALTIHSEDSINADVIDMISMLKPHSKAINQITINRQRTLLVTCGQDSTIFIYKLNLTTPFSLERVGFIETPNNIAFMTWKPEEERVILLCGQVGLIMEVVLPEPVIRMYVNIKTFKLKFESYKETLVKKHFMRRRPFPEEEDLASIDEEALKAKEEAEYRDEDEEEEWIGEIELMESESMLGTTVTWAEYCDDGVWIVQRETGALLLIQPGVNKILKYAPFPDAWCETMTALKFVCDDRYLVVGTNTGYIRVVRMPYDYEDNPEHHRNVWLTSQQKLLRKLKGRRLAKEETQPIPRVDLVDFYYLPMHDRHAGAVTCLELSHNSKYFYTCGVDGNIFSYIVKFPERLLPKTKLPPPLESLKVAKVKEHSTVEGELMSHEQLKQKEEYDKMMAIANAHKKRVRDQLAVLTTEYNKLIKANRALPASQQIDVTLDPRPLQVQERELEEAKALTKRKLAHQLEASDLALHKMHSRNIIQLDVFPFTVTAIKDPTVMLRPLRQKNLSKLFYAQLEEVYQKMAEAALRGRRTESVVRRIAGRKTSYGPPRVASFLLGLPPNPPYPLKKALKNYHERLNRHHLQFIEWQEHLNRKPDPNAMPPGAAEALKEAEESIGNRILKTHPDYVAPPGHNTQMRVCLCRKEIYDVKREFNEKVLELRAHKVYLVKYMQEIGERLAEIRLEVPAKLAKSPPPIPHIDEELEFPERHLEVKIEPIVLPAARIPTKKAHGQASERRKSTVNQLRVRQSRVPRFVPINETRPLVATWELLRGRQDHDLTPVEQELRERRMERHLFEQEVLLADAELSIEMFDTRLKELQRERIRVQEKDQLLELHLYRLHREMNVLNRFEMHEDRLAERVYVKLMQVRGVQDQIIDCEHRIEEHLTTKEQLSCECQELQRLFKRLVQDNKFADFLRRIFKKKYRPPRARDDDDSSESESSSSSSDEEDEGSLDSRDIGPIRLDPNVCPEGCEKEIFDKTYDLRNTRHKHEQNMMEQDKLVELLKRDIEAHNKIKRKLSVQLEQRKNDLREFMLEKQTCMNDVHQVVVLRFDQIRAAAIRGCTGPQGLSQTVVFPEALLHRLRRRVLELQEEIKQQKMRQKINRTHLFRMNIDLRAMEDEARELRAMMRDVLTRKLGKPRKVDRTLDDLLRQMARRHKYSMSYGSMPHIINQLRTWRERHSNLEMKYLQTLNAFSDRLRLAAALQAEVFPQKVAQDPGAIMAGGYVPSQYQRDVMRLLIVREQQKQQIKQLNDEIESLRMKPLSKQKPPTTFASVESEQSDIYLFMVPRSYRQQRIRYFPITPLGSQANMVHDVNITKLLFDCLDAMRVSRDEANELLKDVTELLPDVLAGSSSRYDVTDVIVKKWLLKHGGDPTQYKKQTRAFDAIAALVDRLVRQQVEAMEGSTGSGQILDDLEGALKDVSDEREPLGERLGPALAALLHSAYATDIEDPETLASLVKSLTDDNHPITAASVDRICSFDVIEDIKDCGIDMQEDELKGVVQIAIDSLRAQIIEPEEAAQIDEEVEKAMAIKPEEKRYSQSETHRKSTQSYQGAQYVGESDQRKSIQGSISSAERKSFRRSLQSDVTAACSSYSYNGSETKPGVYSTS</sequence>
<feature type="coiled-coil region" evidence="9">
    <location>
        <begin position="1378"/>
        <end position="1405"/>
    </location>
</feature>
<dbReference type="InterPro" id="IPR015943">
    <property type="entry name" value="WD40/YVTN_repeat-like_dom_sf"/>
</dbReference>
<evidence type="ECO:0000256" key="3">
    <source>
        <dbReference type="ARBA" id="ARBA00022574"/>
    </source>
</evidence>
<dbReference type="InParanoid" id="A0A7E5VWN9"/>
<dbReference type="FunCoup" id="A0A7E5VWN9">
    <property type="interactions" value="66"/>
</dbReference>
<keyword evidence="7" id="KW-0966">Cell projection</keyword>
<dbReference type="OrthoDB" id="1935234at2759"/>
<evidence type="ECO:0000256" key="2">
    <source>
        <dbReference type="ARBA" id="ARBA00022490"/>
    </source>
</evidence>
<dbReference type="GO" id="GO:0005930">
    <property type="term" value="C:axoneme"/>
    <property type="evidence" value="ECO:0007669"/>
    <property type="project" value="UniProtKB-SubCell"/>
</dbReference>
<keyword evidence="4" id="KW-0677">Repeat</keyword>
<keyword evidence="2" id="KW-0963">Cytoplasm</keyword>
<keyword evidence="12" id="KW-0282">Flagellum</keyword>
<protein>
    <submittedName>
        <fullName evidence="12">Cilia- and flagella-associated protein 44</fullName>
    </submittedName>
</protein>
<gene>
    <name evidence="12" type="primary">LOC113497412</name>
</gene>
<evidence type="ECO:0000256" key="10">
    <source>
        <dbReference type="SAM" id="MobiDB-lite"/>
    </source>
</evidence>
<dbReference type="SMART" id="SM00320">
    <property type="entry name" value="WD40"/>
    <property type="match status" value="7"/>
</dbReference>
<comment type="subcellular location">
    <subcellularLocation>
        <location evidence="1">Cytoplasm</location>
        <location evidence="1">Cytoskeleton</location>
        <location evidence="1">Cilium axoneme</location>
    </subcellularLocation>
</comment>
<keyword evidence="12" id="KW-0969">Cilium</keyword>